<evidence type="ECO:0000256" key="2">
    <source>
        <dbReference type="ARBA" id="ARBA00023002"/>
    </source>
</evidence>
<dbReference type="NCBIfam" id="NF004825">
    <property type="entry name" value="PRK06181.1"/>
    <property type="match status" value="1"/>
</dbReference>
<gene>
    <name evidence="5" type="ORF">DI536_05390</name>
</gene>
<reference evidence="5 6" key="1">
    <citation type="submission" date="2017-08" db="EMBL/GenBank/DDBJ databases">
        <title>Infants hospitalized years apart are colonized by the same room-sourced microbial strains.</title>
        <authorList>
            <person name="Brooks B."/>
            <person name="Olm M.R."/>
            <person name="Firek B.A."/>
            <person name="Baker R."/>
            <person name="Thomas B.C."/>
            <person name="Morowitz M.J."/>
            <person name="Banfield J.F."/>
        </authorList>
    </citation>
    <scope>NUCLEOTIDE SEQUENCE [LARGE SCALE GENOMIC DNA]</scope>
    <source>
        <strain evidence="5">S2_003_000_R2_14</strain>
    </source>
</reference>
<dbReference type="GO" id="GO:0016020">
    <property type="term" value="C:membrane"/>
    <property type="evidence" value="ECO:0007669"/>
    <property type="project" value="TreeGrafter"/>
</dbReference>
<accession>A0A2W5V5H2</accession>
<dbReference type="InterPro" id="IPR057326">
    <property type="entry name" value="KR_dom"/>
</dbReference>
<dbReference type="SUPFAM" id="SSF51735">
    <property type="entry name" value="NAD(P)-binding Rossmann-fold domains"/>
    <property type="match status" value="1"/>
</dbReference>
<dbReference type="PROSITE" id="PS00061">
    <property type="entry name" value="ADH_SHORT"/>
    <property type="match status" value="1"/>
</dbReference>
<name>A0A2W5V5H2_9BACT</name>
<comment type="similarity">
    <text evidence="1 3">Belongs to the short-chain dehydrogenases/reductases (SDR) family.</text>
</comment>
<dbReference type="EMBL" id="QFQP01000003">
    <property type="protein sequence ID" value="PZR16598.1"/>
    <property type="molecule type" value="Genomic_DNA"/>
</dbReference>
<evidence type="ECO:0000259" key="4">
    <source>
        <dbReference type="SMART" id="SM00822"/>
    </source>
</evidence>
<protein>
    <submittedName>
        <fullName evidence="5">Short chain dehydrogenase</fullName>
    </submittedName>
</protein>
<dbReference type="Gene3D" id="3.40.50.720">
    <property type="entry name" value="NAD(P)-binding Rossmann-like Domain"/>
    <property type="match status" value="1"/>
</dbReference>
<dbReference type="InterPro" id="IPR020904">
    <property type="entry name" value="Sc_DH/Rdtase_CS"/>
</dbReference>
<dbReference type="Proteomes" id="UP000249061">
    <property type="component" value="Unassembled WGS sequence"/>
</dbReference>
<evidence type="ECO:0000313" key="5">
    <source>
        <dbReference type="EMBL" id="PZR16598.1"/>
    </source>
</evidence>
<comment type="caution">
    <text evidence="5">The sequence shown here is derived from an EMBL/GenBank/DDBJ whole genome shotgun (WGS) entry which is preliminary data.</text>
</comment>
<evidence type="ECO:0000313" key="6">
    <source>
        <dbReference type="Proteomes" id="UP000249061"/>
    </source>
</evidence>
<dbReference type="InterPro" id="IPR002347">
    <property type="entry name" value="SDR_fam"/>
</dbReference>
<sequence>MRRRFENKVVWITGASSGIGAALAEAFAKEGARLVLSARRREELEQIAARCGGEVFVLPLDLSKADTLEALTQQVLARFGAVDVMVHNGGISQRSLVKETVMDVHRKLMEVNYFGTVGLTRALLPSMLERKSGRFVVISSVMGKIGTPLRSSYAASKHALHGFFDCLRAEVSGDGVGVTIICPGYIQTEVSKNALTADGSPTNKTGQDIANGFPADATARQIVDAVAAPKSEVYVGALGKERLALVLKRFLPGVLENMVRNSAPK</sequence>
<dbReference type="SMART" id="SM00822">
    <property type="entry name" value="PKS_KR"/>
    <property type="match status" value="1"/>
</dbReference>
<dbReference type="PRINTS" id="PR00081">
    <property type="entry name" value="GDHRDH"/>
</dbReference>
<feature type="domain" description="Ketoreductase" evidence="4">
    <location>
        <begin position="8"/>
        <end position="189"/>
    </location>
</feature>
<dbReference type="CDD" id="cd05332">
    <property type="entry name" value="11beta-HSD1_like_SDR_c"/>
    <property type="match status" value="1"/>
</dbReference>
<organism evidence="5 6">
    <name type="scientific">Archangium gephyra</name>
    <dbReference type="NCBI Taxonomy" id="48"/>
    <lineage>
        <taxon>Bacteria</taxon>
        <taxon>Pseudomonadati</taxon>
        <taxon>Myxococcota</taxon>
        <taxon>Myxococcia</taxon>
        <taxon>Myxococcales</taxon>
        <taxon>Cystobacterineae</taxon>
        <taxon>Archangiaceae</taxon>
        <taxon>Archangium</taxon>
    </lineage>
</organism>
<dbReference type="PANTHER" id="PTHR44196:SF1">
    <property type="entry name" value="DEHYDROGENASE_REDUCTASE SDR FAMILY MEMBER 7B"/>
    <property type="match status" value="1"/>
</dbReference>
<dbReference type="GO" id="GO:0016491">
    <property type="term" value="F:oxidoreductase activity"/>
    <property type="evidence" value="ECO:0007669"/>
    <property type="project" value="UniProtKB-KW"/>
</dbReference>
<proteinExistence type="inferred from homology"/>
<dbReference type="PANTHER" id="PTHR44196">
    <property type="entry name" value="DEHYDROGENASE/REDUCTASE SDR FAMILY MEMBER 7B"/>
    <property type="match status" value="1"/>
</dbReference>
<evidence type="ECO:0000256" key="1">
    <source>
        <dbReference type="ARBA" id="ARBA00006484"/>
    </source>
</evidence>
<dbReference type="PRINTS" id="PR00080">
    <property type="entry name" value="SDRFAMILY"/>
</dbReference>
<dbReference type="AlphaFoldDB" id="A0A2W5V5H2"/>
<dbReference type="InterPro" id="IPR036291">
    <property type="entry name" value="NAD(P)-bd_dom_sf"/>
</dbReference>
<evidence type="ECO:0000256" key="3">
    <source>
        <dbReference type="RuleBase" id="RU000363"/>
    </source>
</evidence>
<keyword evidence="2" id="KW-0560">Oxidoreductase</keyword>
<dbReference type="Pfam" id="PF00106">
    <property type="entry name" value="adh_short"/>
    <property type="match status" value="1"/>
</dbReference>